<dbReference type="AlphaFoldDB" id="A0A7W4Z1V0"/>
<keyword evidence="2" id="KW-1003">Cell membrane</keyword>
<organism evidence="8 9">
    <name type="scientific">Nocardioides soli</name>
    <dbReference type="NCBI Taxonomy" id="1036020"/>
    <lineage>
        <taxon>Bacteria</taxon>
        <taxon>Bacillati</taxon>
        <taxon>Actinomycetota</taxon>
        <taxon>Actinomycetes</taxon>
        <taxon>Propionibacteriales</taxon>
        <taxon>Nocardioidaceae</taxon>
        <taxon>Nocardioides</taxon>
    </lineage>
</organism>
<keyword evidence="5 7" id="KW-0472">Membrane</keyword>
<dbReference type="EMBL" id="JACHWR010000002">
    <property type="protein sequence ID" value="MBB3043789.1"/>
    <property type="molecule type" value="Genomic_DNA"/>
</dbReference>
<evidence type="ECO:0000313" key="9">
    <source>
        <dbReference type="Proteomes" id="UP000589626"/>
    </source>
</evidence>
<evidence type="ECO:0008006" key="10">
    <source>
        <dbReference type="Google" id="ProtNLM"/>
    </source>
</evidence>
<feature type="transmembrane region" description="Helical" evidence="7">
    <location>
        <begin position="133"/>
        <end position="152"/>
    </location>
</feature>
<dbReference type="Proteomes" id="UP000589626">
    <property type="component" value="Unassembled WGS sequence"/>
</dbReference>
<comment type="caution">
    <text evidence="8">The sequence shown here is derived from an EMBL/GenBank/DDBJ whole genome shotgun (WGS) entry which is preliminary data.</text>
</comment>
<feature type="transmembrane region" description="Helical" evidence="7">
    <location>
        <begin position="24"/>
        <end position="44"/>
    </location>
</feature>
<evidence type="ECO:0000256" key="5">
    <source>
        <dbReference type="ARBA" id="ARBA00023136"/>
    </source>
</evidence>
<evidence type="ECO:0000256" key="3">
    <source>
        <dbReference type="ARBA" id="ARBA00022692"/>
    </source>
</evidence>
<evidence type="ECO:0000256" key="6">
    <source>
        <dbReference type="SAM" id="MobiDB-lite"/>
    </source>
</evidence>
<evidence type="ECO:0000256" key="1">
    <source>
        <dbReference type="ARBA" id="ARBA00004651"/>
    </source>
</evidence>
<accession>A0A7W4Z1V0</accession>
<protein>
    <recommendedName>
        <fullName evidence="10">Flippase-like domain-containing protein</fullName>
    </recommendedName>
</protein>
<keyword evidence="3 7" id="KW-0812">Transmembrane</keyword>
<dbReference type="PANTHER" id="PTHR39087:SF2">
    <property type="entry name" value="UPF0104 MEMBRANE PROTEIN MJ1595"/>
    <property type="match status" value="1"/>
</dbReference>
<keyword evidence="9" id="KW-1185">Reference proteome</keyword>
<sequence length="365" mass="37983">MAAVEYGLVPFLARARSDLVVLEAAVWPLLLVAGALEVMSLAAYTRLTQTLLEPDQRLTFGTQWRIDLAGYGLGHALPGGGATAGGLRVTLMTDRGVSPASALALTVVQLALSALGLAAVWLLGVLMAVPRTGVTMTLVLLLAVTAAALVVLETAPHRSAASPRFSRAGRRVLRVLVPLRWRAQVRAAVATGAVTLRDGRVTRSGVAWAILNWLLDSICLWVCLRAFGAVVPIEVVIAAYGLANTVALLPVTPGGIGIVEGLMIPAMATTGASAGAAVAGVLTWRLFQFWLPIPVGALCWVSLVRLAGRGPDRARTFGPGAGSVPGVDPNQELSRGARDEQEGAGPGGQLRRDDRGPEGEARAGR</sequence>
<keyword evidence="4 7" id="KW-1133">Transmembrane helix</keyword>
<feature type="compositionally biased region" description="Basic and acidic residues" evidence="6">
    <location>
        <begin position="350"/>
        <end position="365"/>
    </location>
</feature>
<dbReference type="InterPro" id="IPR022791">
    <property type="entry name" value="L-PG_synthase/AglD"/>
</dbReference>
<dbReference type="RefSeq" id="WP_183593560.1">
    <property type="nucleotide sequence ID" value="NZ_JACHWR010000002.1"/>
</dbReference>
<feature type="transmembrane region" description="Helical" evidence="7">
    <location>
        <begin position="206"/>
        <end position="227"/>
    </location>
</feature>
<feature type="transmembrane region" description="Helical" evidence="7">
    <location>
        <begin position="102"/>
        <end position="127"/>
    </location>
</feature>
<reference evidence="8 9" key="1">
    <citation type="submission" date="2020-08" db="EMBL/GenBank/DDBJ databases">
        <title>Sequencing the genomes of 1000 actinobacteria strains.</title>
        <authorList>
            <person name="Klenk H.-P."/>
        </authorList>
    </citation>
    <scope>NUCLEOTIDE SEQUENCE [LARGE SCALE GENOMIC DNA]</scope>
    <source>
        <strain evidence="8 9">DSM 105498</strain>
    </source>
</reference>
<comment type="subcellular location">
    <subcellularLocation>
        <location evidence="1">Cell membrane</location>
        <topology evidence="1">Multi-pass membrane protein</topology>
    </subcellularLocation>
</comment>
<dbReference type="Pfam" id="PF03706">
    <property type="entry name" value="LPG_synthase_TM"/>
    <property type="match status" value="1"/>
</dbReference>
<dbReference type="GO" id="GO:0005886">
    <property type="term" value="C:plasma membrane"/>
    <property type="evidence" value="ECO:0007669"/>
    <property type="project" value="UniProtKB-SubCell"/>
</dbReference>
<evidence type="ECO:0000256" key="4">
    <source>
        <dbReference type="ARBA" id="ARBA00022989"/>
    </source>
</evidence>
<evidence type="ECO:0000256" key="2">
    <source>
        <dbReference type="ARBA" id="ARBA00022475"/>
    </source>
</evidence>
<feature type="region of interest" description="Disordered" evidence="6">
    <location>
        <begin position="316"/>
        <end position="365"/>
    </location>
</feature>
<dbReference type="NCBIfam" id="TIGR00374">
    <property type="entry name" value="flippase-like domain"/>
    <property type="match status" value="1"/>
</dbReference>
<feature type="transmembrane region" description="Helical" evidence="7">
    <location>
        <begin position="289"/>
        <end position="308"/>
    </location>
</feature>
<gene>
    <name evidence="8" type="ORF">FHU40_003607</name>
</gene>
<feature type="transmembrane region" description="Helical" evidence="7">
    <location>
        <begin position="233"/>
        <end position="251"/>
    </location>
</feature>
<evidence type="ECO:0000313" key="8">
    <source>
        <dbReference type="EMBL" id="MBB3043789.1"/>
    </source>
</evidence>
<name>A0A7W4Z1V0_9ACTN</name>
<dbReference type="PANTHER" id="PTHR39087">
    <property type="entry name" value="UPF0104 MEMBRANE PROTEIN MJ1595"/>
    <property type="match status" value="1"/>
</dbReference>
<evidence type="ECO:0000256" key="7">
    <source>
        <dbReference type="SAM" id="Phobius"/>
    </source>
</evidence>
<proteinExistence type="predicted"/>